<dbReference type="RefSeq" id="WP_338535505.1">
    <property type="nucleotide sequence ID" value="NZ_AP028654.1"/>
</dbReference>
<dbReference type="PROSITE" id="PS50977">
    <property type="entry name" value="HTH_TETR_2"/>
    <property type="match status" value="1"/>
</dbReference>
<evidence type="ECO:0000259" key="3">
    <source>
        <dbReference type="PROSITE" id="PS50977"/>
    </source>
</evidence>
<accession>A0AAU9EP48</accession>
<feature type="DNA-binding region" description="H-T-H motif" evidence="2">
    <location>
        <begin position="24"/>
        <end position="43"/>
    </location>
</feature>
<organism evidence="4 5">
    <name type="scientific">Helicovermis profundi</name>
    <dbReference type="NCBI Taxonomy" id="3065157"/>
    <lineage>
        <taxon>Bacteria</taxon>
        <taxon>Bacillati</taxon>
        <taxon>Bacillota</taxon>
        <taxon>Clostridia</taxon>
        <taxon>Helicovermis</taxon>
    </lineage>
</organism>
<dbReference type="EMBL" id="AP028654">
    <property type="protein sequence ID" value="BEP29894.1"/>
    <property type="molecule type" value="Genomic_DNA"/>
</dbReference>
<feature type="domain" description="HTH tetR-type" evidence="3">
    <location>
        <begin position="1"/>
        <end position="61"/>
    </location>
</feature>
<proteinExistence type="predicted"/>
<dbReference type="PANTHER" id="PTHR43479:SF11">
    <property type="entry name" value="ACREF_ENVCD OPERON REPRESSOR-RELATED"/>
    <property type="match status" value="1"/>
</dbReference>
<dbReference type="PRINTS" id="PR00455">
    <property type="entry name" value="HTHTETR"/>
</dbReference>
<dbReference type="InterPro" id="IPR036271">
    <property type="entry name" value="Tet_transcr_reg_TetR-rel_C_sf"/>
</dbReference>
<protein>
    <submittedName>
        <fullName evidence="4">TetR/AcrR family transcriptional regulator</fullName>
    </submittedName>
</protein>
<evidence type="ECO:0000256" key="1">
    <source>
        <dbReference type="ARBA" id="ARBA00023125"/>
    </source>
</evidence>
<evidence type="ECO:0000313" key="5">
    <source>
        <dbReference type="Proteomes" id="UP001321786"/>
    </source>
</evidence>
<dbReference type="Pfam" id="PF00440">
    <property type="entry name" value="TetR_N"/>
    <property type="match status" value="1"/>
</dbReference>
<dbReference type="KEGG" id="hprf:HLPR_22250"/>
<reference evidence="4 5" key="1">
    <citation type="submission" date="2023-08" db="EMBL/GenBank/DDBJ databases">
        <title>Helicovermis profunda gen. nov., sp. nov., a novel mesophilic, fermentative bacterium within the Bacillota from a deep-sea hydrothermal vent chimney.</title>
        <authorList>
            <person name="Miyazaki U."/>
            <person name="Mizutani D."/>
            <person name="Hashimoto Y."/>
            <person name="Tame A."/>
            <person name="Sawayama S."/>
            <person name="Miyazaki J."/>
            <person name="Takai K."/>
            <person name="Nakagawa S."/>
        </authorList>
    </citation>
    <scope>NUCLEOTIDE SEQUENCE [LARGE SCALE GENOMIC DNA]</scope>
    <source>
        <strain evidence="4 5">S502</strain>
    </source>
</reference>
<dbReference type="SUPFAM" id="SSF48498">
    <property type="entry name" value="Tetracyclin repressor-like, C-terminal domain"/>
    <property type="match status" value="1"/>
</dbReference>
<dbReference type="Gene3D" id="1.10.357.10">
    <property type="entry name" value="Tetracycline Repressor, domain 2"/>
    <property type="match status" value="1"/>
</dbReference>
<dbReference type="InterPro" id="IPR009057">
    <property type="entry name" value="Homeodomain-like_sf"/>
</dbReference>
<dbReference type="PANTHER" id="PTHR43479">
    <property type="entry name" value="ACREF/ENVCD OPERON REPRESSOR-RELATED"/>
    <property type="match status" value="1"/>
</dbReference>
<dbReference type="Gene3D" id="1.10.10.60">
    <property type="entry name" value="Homeodomain-like"/>
    <property type="match status" value="1"/>
</dbReference>
<sequence length="197" mass="23446">MSKLNQIKKVALELFAEKGFDATSMSTIANAVGIKKASVYSHIKSKEGLYLLLLDEVLEWDRKHFKHLMESNEQLNAKEKFHLLFIEYCRLYQVEPYLTRMKFINRVMIFPPEIINSKHRNIFEEKEIQFFPILITLIHEGQESGEIKLISEVEIISFFYCLIDGLFVESCYYKKKQFDNRSEKIWLMFWKAINDQT</sequence>
<dbReference type="AlphaFoldDB" id="A0AAU9EP48"/>
<dbReference type="Proteomes" id="UP001321786">
    <property type="component" value="Chromosome"/>
</dbReference>
<dbReference type="GO" id="GO:0003677">
    <property type="term" value="F:DNA binding"/>
    <property type="evidence" value="ECO:0007669"/>
    <property type="project" value="UniProtKB-UniRule"/>
</dbReference>
<evidence type="ECO:0000313" key="4">
    <source>
        <dbReference type="EMBL" id="BEP29894.1"/>
    </source>
</evidence>
<dbReference type="InterPro" id="IPR050624">
    <property type="entry name" value="HTH-type_Tx_Regulator"/>
</dbReference>
<gene>
    <name evidence="4" type="ORF">HLPR_22250</name>
</gene>
<dbReference type="SUPFAM" id="SSF46689">
    <property type="entry name" value="Homeodomain-like"/>
    <property type="match status" value="1"/>
</dbReference>
<evidence type="ECO:0000256" key="2">
    <source>
        <dbReference type="PROSITE-ProRule" id="PRU00335"/>
    </source>
</evidence>
<keyword evidence="5" id="KW-1185">Reference proteome</keyword>
<dbReference type="InterPro" id="IPR001647">
    <property type="entry name" value="HTH_TetR"/>
</dbReference>
<keyword evidence="1 2" id="KW-0238">DNA-binding</keyword>
<name>A0AAU9EP48_9FIRM</name>